<feature type="compositionally biased region" description="Low complexity" evidence="1">
    <location>
        <begin position="179"/>
        <end position="191"/>
    </location>
</feature>
<feature type="compositionally biased region" description="Low complexity" evidence="1">
    <location>
        <begin position="243"/>
        <end position="257"/>
    </location>
</feature>
<protein>
    <submittedName>
        <fullName evidence="2">Uncharacterized protein</fullName>
    </submittedName>
</protein>
<feature type="region of interest" description="Disordered" evidence="1">
    <location>
        <begin position="79"/>
        <end position="127"/>
    </location>
</feature>
<keyword evidence="3" id="KW-1185">Reference proteome</keyword>
<dbReference type="STRING" id="97359.A0A550BZE1"/>
<evidence type="ECO:0000313" key="2">
    <source>
        <dbReference type="EMBL" id="TRM57919.1"/>
    </source>
</evidence>
<dbReference type="EMBL" id="VDMD01000041">
    <property type="protein sequence ID" value="TRM57919.1"/>
    <property type="molecule type" value="Genomic_DNA"/>
</dbReference>
<feature type="compositionally biased region" description="Low complexity" evidence="1">
    <location>
        <begin position="277"/>
        <end position="294"/>
    </location>
</feature>
<feature type="compositionally biased region" description="Low complexity" evidence="1">
    <location>
        <begin position="99"/>
        <end position="111"/>
    </location>
</feature>
<comment type="caution">
    <text evidence="2">The sequence shown here is derived from an EMBL/GenBank/DDBJ whole genome shotgun (WGS) entry which is preliminary data.</text>
</comment>
<dbReference type="OrthoDB" id="3265863at2759"/>
<feature type="compositionally biased region" description="Low complexity" evidence="1">
    <location>
        <begin position="13"/>
        <end position="37"/>
    </location>
</feature>
<sequence>MGRALYSSRSTKAARQPQAETRQQQAATDDAQAQGPGTDASLAVPEPAVAVYEKWSPMNPFDPDSDDFFLDAEYEAFVDEEHAQPPSAVRVEILPQRNASPISSGSSSAASEDGDREDGAHSSPMAIGVDPATLLAGVYAPGDWERRFLLAGAGGAPPQPWLQIDQHARPGALRRQPLRTRSSSLSFLPSSAPSPRPVALPPVFVPSIAPDVYPRPSAPPPRDLTPLFTPPPPGVVRPPVPTTSPSESAPSASATPRLYTWGYAREAPASPAPPPVVRRAPVESAAPAPVSASPPSNPLTNPNARMSHSRISPRALAAM</sequence>
<accession>A0A550BZE1</accession>
<proteinExistence type="predicted"/>
<feature type="compositionally biased region" description="Polar residues" evidence="1">
    <location>
        <begin position="298"/>
        <end position="310"/>
    </location>
</feature>
<feature type="region of interest" description="Disordered" evidence="1">
    <location>
        <begin position="214"/>
        <end position="319"/>
    </location>
</feature>
<feature type="region of interest" description="Disordered" evidence="1">
    <location>
        <begin position="155"/>
        <end position="194"/>
    </location>
</feature>
<reference evidence="2 3" key="1">
    <citation type="journal article" date="2019" name="New Phytol.">
        <title>Comparative genomics reveals unique wood-decay strategies and fruiting body development in the Schizophyllaceae.</title>
        <authorList>
            <person name="Almasi E."/>
            <person name="Sahu N."/>
            <person name="Krizsan K."/>
            <person name="Balint B."/>
            <person name="Kovacs G.M."/>
            <person name="Kiss B."/>
            <person name="Cseklye J."/>
            <person name="Drula E."/>
            <person name="Henrissat B."/>
            <person name="Nagy I."/>
            <person name="Chovatia M."/>
            <person name="Adam C."/>
            <person name="LaButti K."/>
            <person name="Lipzen A."/>
            <person name="Riley R."/>
            <person name="Grigoriev I.V."/>
            <person name="Nagy L.G."/>
        </authorList>
    </citation>
    <scope>NUCLEOTIDE SEQUENCE [LARGE SCALE GENOMIC DNA]</scope>
    <source>
        <strain evidence="2 3">NL-1724</strain>
    </source>
</reference>
<evidence type="ECO:0000313" key="3">
    <source>
        <dbReference type="Proteomes" id="UP000320762"/>
    </source>
</evidence>
<dbReference type="Proteomes" id="UP000320762">
    <property type="component" value="Unassembled WGS sequence"/>
</dbReference>
<organism evidence="2 3">
    <name type="scientific">Schizophyllum amplum</name>
    <dbReference type="NCBI Taxonomy" id="97359"/>
    <lineage>
        <taxon>Eukaryota</taxon>
        <taxon>Fungi</taxon>
        <taxon>Dikarya</taxon>
        <taxon>Basidiomycota</taxon>
        <taxon>Agaricomycotina</taxon>
        <taxon>Agaricomycetes</taxon>
        <taxon>Agaricomycetidae</taxon>
        <taxon>Agaricales</taxon>
        <taxon>Schizophyllaceae</taxon>
        <taxon>Schizophyllum</taxon>
    </lineage>
</organism>
<name>A0A550BZE1_9AGAR</name>
<gene>
    <name evidence="2" type="ORF">BD626DRAFT_574065</name>
</gene>
<feature type="region of interest" description="Disordered" evidence="1">
    <location>
        <begin position="1"/>
        <end position="45"/>
    </location>
</feature>
<dbReference type="AlphaFoldDB" id="A0A550BZE1"/>
<feature type="compositionally biased region" description="Pro residues" evidence="1">
    <location>
        <begin position="216"/>
        <end position="242"/>
    </location>
</feature>
<evidence type="ECO:0000256" key="1">
    <source>
        <dbReference type="SAM" id="MobiDB-lite"/>
    </source>
</evidence>